<evidence type="ECO:0000313" key="6">
    <source>
        <dbReference type="EMBL" id="MCL1139533.1"/>
    </source>
</evidence>
<gene>
    <name evidence="6" type="ORF">L2740_13375</name>
</gene>
<feature type="domain" description="ExoP galactose-binding-like" evidence="5">
    <location>
        <begin position="735"/>
        <end position="866"/>
    </location>
</feature>
<protein>
    <submittedName>
        <fullName evidence="6">Glycoside hydrolase family 3 C-terminal domain-containing protein</fullName>
    </submittedName>
</protein>
<dbReference type="InterPro" id="IPR017853">
    <property type="entry name" value="GH"/>
</dbReference>
<dbReference type="Pfam" id="PF18559">
    <property type="entry name" value="Exop_C"/>
    <property type="match status" value="1"/>
</dbReference>
<dbReference type="Gene3D" id="3.20.20.300">
    <property type="entry name" value="Glycoside hydrolase, family 3, N-terminal domain"/>
    <property type="match status" value="1"/>
</dbReference>
<evidence type="ECO:0000259" key="3">
    <source>
        <dbReference type="Pfam" id="PF00933"/>
    </source>
</evidence>
<proteinExistence type="predicted"/>
<feature type="domain" description="Glycoside hydrolase family 3 C-terminal" evidence="4">
    <location>
        <begin position="441"/>
        <end position="655"/>
    </location>
</feature>
<dbReference type="EMBL" id="JAKILB010000008">
    <property type="protein sequence ID" value="MCL1139533.1"/>
    <property type="molecule type" value="Genomic_DNA"/>
</dbReference>
<dbReference type="PANTHER" id="PTHR30620">
    <property type="entry name" value="PERIPLASMIC BETA-GLUCOSIDASE-RELATED"/>
    <property type="match status" value="1"/>
</dbReference>
<evidence type="ECO:0000256" key="2">
    <source>
        <dbReference type="SAM" id="MobiDB-lite"/>
    </source>
</evidence>
<reference evidence="6" key="1">
    <citation type="submission" date="2022-01" db="EMBL/GenBank/DDBJ databases">
        <title>Whole genome-based taxonomy of the Shewanellaceae.</title>
        <authorList>
            <person name="Martin-Rodriguez A.J."/>
        </authorList>
    </citation>
    <scope>NUCLEOTIDE SEQUENCE</scope>
    <source>
        <strain evidence="6">KCTC 23973</strain>
    </source>
</reference>
<dbReference type="Pfam" id="PF00933">
    <property type="entry name" value="Glyco_hydro_3"/>
    <property type="match status" value="1"/>
</dbReference>
<dbReference type="Gene3D" id="2.60.120.430">
    <property type="entry name" value="Galactose-binding lectin"/>
    <property type="match status" value="1"/>
</dbReference>
<dbReference type="SUPFAM" id="SSF51445">
    <property type="entry name" value="(Trans)glycosidases"/>
    <property type="match status" value="1"/>
</dbReference>
<dbReference type="InterPro" id="IPR051915">
    <property type="entry name" value="Cellulose_Degrad_GH3"/>
</dbReference>
<dbReference type="PRINTS" id="PR00133">
    <property type="entry name" value="GLHYDRLASE3"/>
</dbReference>
<dbReference type="PANTHER" id="PTHR30620:SF77">
    <property type="entry name" value="LYSOSOMAL BETA GLUCOSIDASE-LIKE"/>
    <property type="match status" value="1"/>
</dbReference>
<evidence type="ECO:0000259" key="5">
    <source>
        <dbReference type="Pfam" id="PF18559"/>
    </source>
</evidence>
<dbReference type="AlphaFoldDB" id="A0A9X2CDS3"/>
<feature type="compositionally biased region" description="Basic and acidic residues" evidence="2">
    <location>
        <begin position="710"/>
        <end position="732"/>
    </location>
</feature>
<evidence type="ECO:0000313" key="7">
    <source>
        <dbReference type="Proteomes" id="UP001139293"/>
    </source>
</evidence>
<dbReference type="InterPro" id="IPR036962">
    <property type="entry name" value="Glyco_hydro_3_N_sf"/>
</dbReference>
<evidence type="ECO:0000259" key="4">
    <source>
        <dbReference type="Pfam" id="PF01915"/>
    </source>
</evidence>
<dbReference type="InterPro" id="IPR041443">
    <property type="entry name" value="Exop_C"/>
</dbReference>
<dbReference type="InterPro" id="IPR001764">
    <property type="entry name" value="Glyco_hydro_3_N"/>
</dbReference>
<name>A0A9X2CDS3_9GAMM</name>
<dbReference type="Gene3D" id="3.40.50.1700">
    <property type="entry name" value="Glycoside hydrolase family 3 C-terminal domain"/>
    <property type="match status" value="1"/>
</dbReference>
<organism evidence="6 7">
    <name type="scientific">Shewanella pneumatophori</name>
    <dbReference type="NCBI Taxonomy" id="314092"/>
    <lineage>
        <taxon>Bacteria</taxon>
        <taxon>Pseudomonadati</taxon>
        <taxon>Pseudomonadota</taxon>
        <taxon>Gammaproteobacteria</taxon>
        <taxon>Alteromonadales</taxon>
        <taxon>Shewanellaceae</taxon>
        <taxon>Shewanella</taxon>
    </lineage>
</organism>
<dbReference type="Proteomes" id="UP001139293">
    <property type="component" value="Unassembled WGS sequence"/>
</dbReference>
<evidence type="ECO:0000256" key="1">
    <source>
        <dbReference type="ARBA" id="ARBA00022801"/>
    </source>
</evidence>
<keyword evidence="7" id="KW-1185">Reference proteome</keyword>
<dbReference type="GO" id="GO:0008422">
    <property type="term" value="F:beta-glucosidase activity"/>
    <property type="evidence" value="ECO:0007669"/>
    <property type="project" value="TreeGrafter"/>
</dbReference>
<dbReference type="RefSeq" id="WP_248950659.1">
    <property type="nucleotide sequence ID" value="NZ_JAKILB010000008.1"/>
</dbReference>
<feature type="region of interest" description="Disordered" evidence="2">
    <location>
        <begin position="705"/>
        <end position="732"/>
    </location>
</feature>
<dbReference type="GO" id="GO:0009251">
    <property type="term" value="P:glucan catabolic process"/>
    <property type="evidence" value="ECO:0007669"/>
    <property type="project" value="TreeGrafter"/>
</dbReference>
<accession>A0A9X2CDS3</accession>
<feature type="domain" description="Glycoside hydrolase family 3 N-terminal" evidence="3">
    <location>
        <begin position="76"/>
        <end position="400"/>
    </location>
</feature>
<dbReference type="InterPro" id="IPR002772">
    <property type="entry name" value="Glyco_hydro_3_C"/>
</dbReference>
<dbReference type="SUPFAM" id="SSF52279">
    <property type="entry name" value="Beta-D-glucan exohydrolase, C-terminal domain"/>
    <property type="match status" value="1"/>
</dbReference>
<dbReference type="InterPro" id="IPR036881">
    <property type="entry name" value="Glyco_hydro_3_C_sf"/>
</dbReference>
<comment type="caution">
    <text evidence="6">The sequence shown here is derived from an EMBL/GenBank/DDBJ whole genome shotgun (WGS) entry which is preliminary data.</text>
</comment>
<sequence>MLTAVFAFQSCSFLRKTKLLCCALLLVCGCSSGHSEPSVTSDSLSQNISIWPELNFEVKPDIELEQKVADLVGEMTLRQKVAQVIQPEIGDFTLEDMREYGFGSYLNGGGSFPNGNKHLSINDWVTFAEAMYQASIDDELDGSSIPTMWGTDAVHGHNNVIGATLFPHNIGLGAANNAKLIEQIAKVTAKEVKVTGIDWVFAPTVAVARDDRWGRTYESYSEDPNIVKSYASAIVKGLQGDVNDDFLSESRVIATTKHFLGDGGTHNGVDQGDNLDSEQALFDIHAQGYISGLSAGAQVVMASFNSWQGVKIHGSEYLLTQVLKERLGFDGIVVGDWNGHGQVAGCSNESCPQAFNAGIDIFMAPSKSWKPLFDNLVAQVKSGEITMQRLDDAVSRVLRVKFRADLFTKPSPANRQYANQVELIGANEHRDLARQAVRESLVLLKNNNNLLPLSGKQIVMVAGDGADNLAKQAGGWSVSWQGSSNQNSDFPNATSIFSGIKAQVNQAGGKAFLSVNGRYAIKPDVAIVVFGEEPYAEGYGDLDNLEYQRGDKRDLALLRRLKAAGIPVISVFISGRPLWVNAELNASDAFVASWLPGSEGDGIAQVLFRDSADNVQYDFLGKLSFSWPNHPEQTRLNLNDADYKPLFTYGYGLRYQGDYQKGYQGNDQKSVNLPELEEKYVAAEALAPLIIYDSKTYQPWRLNMKPQLSNHDEQKSDRKLSDRKLSDRESSDKAKRVKGVMLTLATYQTQGDALTIDFEGNAKAKLSFKSAFPRDLRSYSEQESMLSFAVKLDKLPSTQVQLIMQSDKYGQKAVDITQALKSINGKGWQTMNVDSNCFIQQGMHFADISSPFSLKTKGQLVMDIAVLQMKAASWGKKGDDYEHKHEHETRADQPVNILCTNVL</sequence>
<keyword evidence="1 6" id="KW-0378">Hydrolase</keyword>
<dbReference type="Pfam" id="PF01915">
    <property type="entry name" value="Glyco_hydro_3_C"/>
    <property type="match status" value="1"/>
</dbReference>